<dbReference type="HOGENOM" id="CLU_2237175_0_0_1"/>
<reference evidence="3" key="1">
    <citation type="journal article" date="2011" name="Proc. Natl. Acad. Sci. U.S.A.">
        <title>Obligate biotrophy features unraveled by the genomic analysis of rust fungi.</title>
        <authorList>
            <person name="Duplessis S."/>
            <person name="Cuomo C.A."/>
            <person name="Lin Y.-C."/>
            <person name="Aerts A."/>
            <person name="Tisserant E."/>
            <person name="Veneault-Fourrey C."/>
            <person name="Joly D.L."/>
            <person name="Hacquard S."/>
            <person name="Amselem J."/>
            <person name="Cantarel B.L."/>
            <person name="Chiu R."/>
            <person name="Coutinho P.M."/>
            <person name="Feau N."/>
            <person name="Field M."/>
            <person name="Frey P."/>
            <person name="Gelhaye E."/>
            <person name="Goldberg J."/>
            <person name="Grabherr M.G."/>
            <person name="Kodira C.D."/>
            <person name="Kohler A."/>
            <person name="Kuees U."/>
            <person name="Lindquist E.A."/>
            <person name="Lucas S.M."/>
            <person name="Mago R."/>
            <person name="Mauceli E."/>
            <person name="Morin E."/>
            <person name="Murat C."/>
            <person name="Pangilinan J.L."/>
            <person name="Park R."/>
            <person name="Pearson M."/>
            <person name="Quesneville H."/>
            <person name="Rouhier N."/>
            <person name="Sakthikumar S."/>
            <person name="Salamov A.A."/>
            <person name="Schmutz J."/>
            <person name="Selles B."/>
            <person name="Shapiro H."/>
            <person name="Tanguay P."/>
            <person name="Tuskan G.A."/>
            <person name="Henrissat B."/>
            <person name="Van de Peer Y."/>
            <person name="Rouze P."/>
            <person name="Ellis J.G."/>
            <person name="Dodds P.N."/>
            <person name="Schein J.E."/>
            <person name="Zhong S."/>
            <person name="Hamelin R.C."/>
            <person name="Grigoriev I.V."/>
            <person name="Szabo L.J."/>
            <person name="Martin F."/>
        </authorList>
    </citation>
    <scope>NUCLEOTIDE SEQUENCE [LARGE SCALE GENOMIC DNA]</scope>
    <source>
        <strain evidence="3">98AG31 / pathotype 3-4-7</strain>
    </source>
</reference>
<dbReference type="VEuPathDB" id="FungiDB:MELLADRAFT_103007"/>
<organism evidence="3">
    <name type="scientific">Melampsora larici-populina (strain 98AG31 / pathotype 3-4-7)</name>
    <name type="common">Poplar leaf rust fungus</name>
    <dbReference type="NCBI Taxonomy" id="747676"/>
    <lineage>
        <taxon>Eukaryota</taxon>
        <taxon>Fungi</taxon>
        <taxon>Dikarya</taxon>
        <taxon>Basidiomycota</taxon>
        <taxon>Pucciniomycotina</taxon>
        <taxon>Pucciniomycetes</taxon>
        <taxon>Pucciniales</taxon>
        <taxon>Melampsoraceae</taxon>
        <taxon>Melampsora</taxon>
    </lineage>
</organism>
<accession>F4RA90</accession>
<dbReference type="InParanoid" id="F4RA90"/>
<name>F4RA90_MELLP</name>
<proteinExistence type="predicted"/>
<sequence length="105" mass="11725">MEEKLPVLETALNQQGGLTRRGQCCTSAVLTQWEASVAQSKTACNSNSQTEIFDAAPLEKDNKAEKRLMELEVINNEDKLDDDERVVEEDEEDGEEDGENEGLHN</sequence>
<feature type="region of interest" description="Disordered" evidence="1">
    <location>
        <begin position="74"/>
        <end position="105"/>
    </location>
</feature>
<evidence type="ECO:0000313" key="3">
    <source>
        <dbReference type="Proteomes" id="UP000001072"/>
    </source>
</evidence>
<dbReference type="AlphaFoldDB" id="F4RA90"/>
<keyword evidence="3" id="KW-1185">Reference proteome</keyword>
<dbReference type="RefSeq" id="XP_007406290.1">
    <property type="nucleotide sequence ID" value="XM_007406228.1"/>
</dbReference>
<dbReference type="KEGG" id="mlr:MELLADRAFT_103007"/>
<dbReference type="GeneID" id="18921844"/>
<dbReference type="Proteomes" id="UP000001072">
    <property type="component" value="Unassembled WGS sequence"/>
</dbReference>
<protein>
    <submittedName>
        <fullName evidence="2">Uncharacterized protein</fullName>
    </submittedName>
</protein>
<dbReference type="EMBL" id="GL883094">
    <property type="protein sequence ID" value="EGG10821.1"/>
    <property type="molecule type" value="Genomic_DNA"/>
</dbReference>
<evidence type="ECO:0000313" key="2">
    <source>
        <dbReference type="EMBL" id="EGG10821.1"/>
    </source>
</evidence>
<gene>
    <name evidence="2" type="ORF">MELLADRAFT_103007</name>
</gene>
<evidence type="ECO:0000256" key="1">
    <source>
        <dbReference type="SAM" id="MobiDB-lite"/>
    </source>
</evidence>
<feature type="compositionally biased region" description="Acidic residues" evidence="1">
    <location>
        <begin position="79"/>
        <end position="105"/>
    </location>
</feature>